<comment type="cofactor">
    <cofactor evidence="1">
        <name>a divalent metal cation</name>
        <dbReference type="ChEBI" id="CHEBI:60240"/>
    </cofactor>
</comment>
<dbReference type="EMBL" id="JBHSHJ010000004">
    <property type="protein sequence ID" value="MFC4788899.1"/>
    <property type="molecule type" value="Genomic_DNA"/>
</dbReference>
<evidence type="ECO:0000313" key="6">
    <source>
        <dbReference type="Proteomes" id="UP001596001"/>
    </source>
</evidence>
<dbReference type="Gene3D" id="3.50.30.40">
    <property type="entry name" value="Ribonuclease E inhibitor RraA/RraA-like"/>
    <property type="match status" value="1"/>
</dbReference>
<protein>
    <recommendedName>
        <fullName evidence="2">Putative 4-hydroxy-4-methyl-2-oxoglutarate aldolase</fullName>
    </recommendedName>
    <alternativeName>
        <fullName evidence="3">Regulator of ribonuclease activity homolog</fullName>
    </alternativeName>
    <alternativeName>
        <fullName evidence="4">RraA-like protein</fullName>
    </alternativeName>
</protein>
<dbReference type="CDD" id="cd16841">
    <property type="entry name" value="RraA_family"/>
    <property type="match status" value="1"/>
</dbReference>
<sequence length="235" mass="24233">MTDSPNHVQRLRRLDACAVSDALDKLGLPGVVTHLAQRSSGPGGASRIAGRAVTMKVGPGQPPAGPPRHLGCSAIEQADSHSVIVVEQRSGVEAGCWGGLLTLGAKVRGVAGVIADGPLRDVDEAIAYEFPIYSRSLSARTARGRVVELGTQVPVTIGVGTGPGLGGEVLVNPGDYVLADRSAVIFIAAEQIEQVLEAAETIVAKEAAMAKAILAGTPMTQVMGGNYEHMLEKSI</sequence>
<dbReference type="Pfam" id="PF03737">
    <property type="entry name" value="RraA-like"/>
    <property type="match status" value="1"/>
</dbReference>
<organism evidence="5 6">
    <name type="scientific">Giesbergeria sinuosa</name>
    <dbReference type="NCBI Taxonomy" id="80883"/>
    <lineage>
        <taxon>Bacteria</taxon>
        <taxon>Pseudomonadati</taxon>
        <taxon>Pseudomonadota</taxon>
        <taxon>Betaproteobacteria</taxon>
        <taxon>Burkholderiales</taxon>
        <taxon>Comamonadaceae</taxon>
        <taxon>Giesbergeria</taxon>
    </lineage>
</organism>
<evidence type="ECO:0000313" key="5">
    <source>
        <dbReference type="EMBL" id="MFC4788899.1"/>
    </source>
</evidence>
<evidence type="ECO:0000256" key="2">
    <source>
        <dbReference type="ARBA" id="ARBA00016549"/>
    </source>
</evidence>
<dbReference type="PANTHER" id="PTHR33254">
    <property type="entry name" value="4-HYDROXY-4-METHYL-2-OXOGLUTARATE ALDOLASE 3-RELATED"/>
    <property type="match status" value="1"/>
</dbReference>
<evidence type="ECO:0000256" key="4">
    <source>
        <dbReference type="ARBA" id="ARBA00030169"/>
    </source>
</evidence>
<evidence type="ECO:0000256" key="3">
    <source>
        <dbReference type="ARBA" id="ARBA00029596"/>
    </source>
</evidence>
<dbReference type="PANTHER" id="PTHR33254:SF4">
    <property type="entry name" value="4-HYDROXY-4-METHYL-2-OXOGLUTARATE ALDOLASE 3-RELATED"/>
    <property type="match status" value="1"/>
</dbReference>
<proteinExistence type="predicted"/>
<dbReference type="Proteomes" id="UP001596001">
    <property type="component" value="Unassembled WGS sequence"/>
</dbReference>
<dbReference type="RefSeq" id="WP_382431757.1">
    <property type="nucleotide sequence ID" value="NZ_JBHSHJ010000004.1"/>
</dbReference>
<keyword evidence="6" id="KW-1185">Reference proteome</keyword>
<dbReference type="SUPFAM" id="SSF89562">
    <property type="entry name" value="RraA-like"/>
    <property type="match status" value="1"/>
</dbReference>
<dbReference type="InterPro" id="IPR005493">
    <property type="entry name" value="RraA/RraA-like"/>
</dbReference>
<name>A0ABV9QCD0_9BURK</name>
<gene>
    <name evidence="5" type="ORF">ACFO6X_07895</name>
</gene>
<comment type="caution">
    <text evidence="5">The sequence shown here is derived from an EMBL/GenBank/DDBJ whole genome shotgun (WGS) entry which is preliminary data.</text>
</comment>
<reference evidence="6" key="1">
    <citation type="journal article" date="2019" name="Int. J. Syst. Evol. Microbiol.">
        <title>The Global Catalogue of Microorganisms (GCM) 10K type strain sequencing project: providing services to taxonomists for standard genome sequencing and annotation.</title>
        <authorList>
            <consortium name="The Broad Institute Genomics Platform"/>
            <consortium name="The Broad Institute Genome Sequencing Center for Infectious Disease"/>
            <person name="Wu L."/>
            <person name="Ma J."/>
        </authorList>
    </citation>
    <scope>NUCLEOTIDE SEQUENCE [LARGE SCALE GENOMIC DNA]</scope>
    <source>
        <strain evidence="6">CCUG 49452</strain>
    </source>
</reference>
<dbReference type="InterPro" id="IPR036704">
    <property type="entry name" value="RraA/RraA-like_sf"/>
</dbReference>
<evidence type="ECO:0000256" key="1">
    <source>
        <dbReference type="ARBA" id="ARBA00001968"/>
    </source>
</evidence>
<accession>A0ABV9QCD0</accession>